<dbReference type="PANTHER" id="PTHR43096:SF52">
    <property type="entry name" value="DNAJ HOMOLOG 1, MITOCHONDRIAL-RELATED"/>
    <property type="match status" value="1"/>
</dbReference>
<dbReference type="PROSITE" id="PS00636">
    <property type="entry name" value="DNAJ_1"/>
    <property type="match status" value="1"/>
</dbReference>
<dbReference type="STRING" id="295108.HT99x_01953"/>
<dbReference type="PRINTS" id="PR00625">
    <property type="entry name" value="JDOMAIN"/>
</dbReference>
<dbReference type="InterPro" id="IPR008971">
    <property type="entry name" value="HSP40/DnaJ_pept-bd"/>
</dbReference>
<dbReference type="GO" id="GO:0042026">
    <property type="term" value="P:protein refolding"/>
    <property type="evidence" value="ECO:0007669"/>
    <property type="project" value="TreeGrafter"/>
</dbReference>
<dbReference type="Proteomes" id="UP000051497">
    <property type="component" value="Unassembled WGS sequence"/>
</dbReference>
<dbReference type="GO" id="GO:0003677">
    <property type="term" value="F:DNA binding"/>
    <property type="evidence" value="ECO:0007669"/>
    <property type="project" value="UniProtKB-KW"/>
</dbReference>
<gene>
    <name evidence="3" type="primary">cbpA</name>
    <name evidence="4" type="ORF">HT99x_001085</name>
    <name evidence="3" type="ORF">HT99x_01953</name>
</gene>
<dbReference type="OrthoDB" id="9779889at2"/>
<dbReference type="SMART" id="SM00271">
    <property type="entry name" value="DnaJ"/>
    <property type="match status" value="1"/>
</dbReference>
<dbReference type="Pfam" id="PF01556">
    <property type="entry name" value="DnaJ_C"/>
    <property type="match status" value="1"/>
</dbReference>
<dbReference type="GO" id="GO:0005737">
    <property type="term" value="C:cytoplasm"/>
    <property type="evidence" value="ECO:0007669"/>
    <property type="project" value="TreeGrafter"/>
</dbReference>
<dbReference type="FunFam" id="2.60.260.20:FF:000013">
    <property type="entry name" value="DnaJ subfamily B member 11"/>
    <property type="match status" value="1"/>
</dbReference>
<dbReference type="Gene3D" id="2.60.260.20">
    <property type="entry name" value="Urease metallochaperone UreE, N-terminal domain"/>
    <property type="match status" value="2"/>
</dbReference>
<evidence type="ECO:0000313" key="4">
    <source>
        <dbReference type="EMBL" id="MCS5710013.1"/>
    </source>
</evidence>
<dbReference type="PANTHER" id="PTHR43096">
    <property type="entry name" value="DNAJ HOMOLOG 1, MITOCHONDRIAL-RELATED"/>
    <property type="match status" value="1"/>
</dbReference>
<dbReference type="InterPro" id="IPR001623">
    <property type="entry name" value="DnaJ_domain"/>
</dbReference>
<dbReference type="RefSeq" id="WP_075066575.1">
    <property type="nucleotide sequence ID" value="NZ_LKAJ02000001.1"/>
</dbReference>
<dbReference type="GO" id="GO:0051082">
    <property type="term" value="F:unfolded protein binding"/>
    <property type="evidence" value="ECO:0007669"/>
    <property type="project" value="InterPro"/>
</dbReference>
<dbReference type="CDD" id="cd10747">
    <property type="entry name" value="DnaJ_C"/>
    <property type="match status" value="1"/>
</dbReference>
<dbReference type="SUPFAM" id="SSF46565">
    <property type="entry name" value="Chaperone J-domain"/>
    <property type="match status" value="1"/>
</dbReference>
<accession>A0A0Q9YMF4</accession>
<dbReference type="SUPFAM" id="SSF49493">
    <property type="entry name" value="HSP40/DnaJ peptide-binding domain"/>
    <property type="match status" value="2"/>
</dbReference>
<keyword evidence="5" id="KW-1185">Reference proteome</keyword>
<dbReference type="EMBL" id="LKAJ01000007">
    <property type="protein sequence ID" value="KRG21033.1"/>
    <property type="molecule type" value="Genomic_DNA"/>
</dbReference>
<dbReference type="CDD" id="cd06257">
    <property type="entry name" value="DnaJ"/>
    <property type="match status" value="1"/>
</dbReference>
<evidence type="ECO:0000256" key="1">
    <source>
        <dbReference type="ARBA" id="ARBA00023186"/>
    </source>
</evidence>
<sequence>MEFKDYYAVLGVTPQTSHDEMKKAFRKLARQYHPDVSKLPDAEQKFKEINEAWEVLKDPEKRAQYDALRQGGWQQQQAKEGFRQPQYDFYSGDHPEDYTFTGGGDFSDFFEQLFGHKGQAEASSHHPSRGKDIHAKITIPLEVAYSGGTQMVQLDARHPQSKTLQIKIPKGVAQGSQIRLKGQGHANAKGNHGDLYIEIQLAPHAFFTAKQKDIYLNLPIAPWEAALGATVAVPTLGGSVNLKIQPGSQTGQKMRLKERGLPGNPAGDQYVVLEIKVPQANNEQAKALYEKMAQEMAFNPRAALGV</sequence>
<evidence type="ECO:0000313" key="5">
    <source>
        <dbReference type="Proteomes" id="UP000051497"/>
    </source>
</evidence>
<keyword evidence="1" id="KW-0143">Chaperone</keyword>
<organism evidence="3">
    <name type="scientific">Candidatus Berkiella aquae</name>
    <dbReference type="NCBI Taxonomy" id="295108"/>
    <lineage>
        <taxon>Bacteria</taxon>
        <taxon>Pseudomonadati</taxon>
        <taxon>Pseudomonadota</taxon>
        <taxon>Gammaproteobacteria</taxon>
        <taxon>Candidatus Berkiellales</taxon>
        <taxon>Candidatus Berkiellaceae</taxon>
        <taxon>Candidatus Berkiella</taxon>
    </lineage>
</organism>
<dbReference type="InterPro" id="IPR036869">
    <property type="entry name" value="J_dom_sf"/>
</dbReference>
<evidence type="ECO:0000313" key="3">
    <source>
        <dbReference type="EMBL" id="KRG21033.1"/>
    </source>
</evidence>
<keyword evidence="3" id="KW-0238">DNA-binding</keyword>
<reference evidence="3" key="1">
    <citation type="submission" date="2015-09" db="EMBL/GenBank/DDBJ databases">
        <title>Draft Genome Sequences of Two Novel Amoeba-resistant Intranuclear Bacteria, Candidatus Berkiella cookevillensis and Candidatus Berkiella aquae.</title>
        <authorList>
            <person name="Mehari Y.T."/>
            <person name="Arivett B.A."/>
            <person name="Farone A.L."/>
            <person name="Gunderson J.H."/>
            <person name="Farone M.B."/>
        </authorList>
    </citation>
    <scope>NUCLEOTIDE SEQUENCE [LARGE SCALE GENOMIC DNA]</scope>
    <source>
        <strain evidence="3">HT99</strain>
    </source>
</reference>
<dbReference type="PATRIC" id="fig|1590043.3.peg.1991"/>
<protein>
    <submittedName>
        <fullName evidence="3">Curved DNA-binding protein</fullName>
    </submittedName>
    <submittedName>
        <fullName evidence="4">DnaJ domain-containing protein</fullName>
    </submittedName>
</protein>
<name>A0A0Q9YMF4_9GAMM</name>
<dbReference type="Pfam" id="PF00226">
    <property type="entry name" value="DnaJ"/>
    <property type="match status" value="1"/>
</dbReference>
<dbReference type="EMBL" id="LKAJ02000001">
    <property type="protein sequence ID" value="MCS5710013.1"/>
    <property type="molecule type" value="Genomic_DNA"/>
</dbReference>
<proteinExistence type="predicted"/>
<feature type="domain" description="J" evidence="2">
    <location>
        <begin position="5"/>
        <end position="69"/>
    </location>
</feature>
<reference evidence="4" key="2">
    <citation type="journal article" date="2016" name="Genome Announc.">
        <title>Draft Genome Sequences of Two Novel Amoeba-Resistant Intranuclear Bacteria, 'Candidatus Berkiella cookevillensis' and 'Candidatus Berkiella aquae'.</title>
        <authorList>
            <person name="Mehari Y.T."/>
            <person name="Arivett B.A."/>
            <person name="Farone A.L."/>
            <person name="Gunderson J.H."/>
            <person name="Farone M.B."/>
        </authorList>
    </citation>
    <scope>NUCLEOTIDE SEQUENCE</scope>
    <source>
        <strain evidence="4">HT99</strain>
    </source>
</reference>
<dbReference type="AlphaFoldDB" id="A0A0Q9YMF4"/>
<dbReference type="PROSITE" id="PS50076">
    <property type="entry name" value="DNAJ_2"/>
    <property type="match status" value="1"/>
</dbReference>
<dbReference type="InterPro" id="IPR018253">
    <property type="entry name" value="DnaJ_domain_CS"/>
</dbReference>
<comment type="caution">
    <text evidence="3">The sequence shown here is derived from an EMBL/GenBank/DDBJ whole genome shotgun (WGS) entry which is preliminary data.</text>
</comment>
<evidence type="ECO:0000259" key="2">
    <source>
        <dbReference type="PROSITE" id="PS50076"/>
    </source>
</evidence>
<dbReference type="Gene3D" id="1.10.287.110">
    <property type="entry name" value="DnaJ domain"/>
    <property type="match status" value="1"/>
</dbReference>
<reference evidence="4" key="3">
    <citation type="submission" date="2021-06" db="EMBL/GenBank/DDBJ databases">
        <title>Genomic Description and Analysis of Intracellular Bacteria, Candidatus Berkiella cookevillensis and Candidatus Berkiella aquae.</title>
        <authorList>
            <person name="Kidane D.T."/>
            <person name="Mehari Y.T."/>
            <person name="Rice F.C."/>
            <person name="Arivett B.A."/>
            <person name="Farone A.L."/>
            <person name="Berk S.G."/>
            <person name="Farone M.B."/>
        </authorList>
    </citation>
    <scope>NUCLEOTIDE SEQUENCE</scope>
    <source>
        <strain evidence="4">HT99</strain>
    </source>
</reference>
<dbReference type="InterPro" id="IPR002939">
    <property type="entry name" value="DnaJ_C"/>
</dbReference>